<accession>A0A0G0JSA9</accession>
<gene>
    <name evidence="1" type="ORF">US90_C0007G0021</name>
</gene>
<proteinExistence type="predicted"/>
<reference evidence="1 2" key="1">
    <citation type="journal article" date="2015" name="Nature">
        <title>rRNA introns, odd ribosomes, and small enigmatic genomes across a large radiation of phyla.</title>
        <authorList>
            <person name="Brown C.T."/>
            <person name="Hug L.A."/>
            <person name="Thomas B.C."/>
            <person name="Sharon I."/>
            <person name="Castelle C.J."/>
            <person name="Singh A."/>
            <person name="Wilkins M.J."/>
            <person name="Williams K.H."/>
            <person name="Banfield J.F."/>
        </authorList>
    </citation>
    <scope>NUCLEOTIDE SEQUENCE [LARGE SCALE GENOMIC DNA]</scope>
</reference>
<dbReference type="AlphaFoldDB" id="A0A0G0JSA9"/>
<sequence length="118" mass="13773">MKWKDFKRRYLLVTVLALVAIAMIITKITYKVPVVAPNNTIQETVTPTEVEEKVEEKYPLWDRLPYFGEGFTIDRYVEPGLVVVKIQGVDRTIIETLVKNWYKVNGIDPETIEISWEE</sequence>
<name>A0A0G0JSA9_9BACT</name>
<protein>
    <submittedName>
        <fullName evidence="1">Uncharacterized protein</fullName>
    </submittedName>
</protein>
<dbReference type="STRING" id="1618490.US90_C0007G0021"/>
<evidence type="ECO:0000313" key="1">
    <source>
        <dbReference type="EMBL" id="KKQ70408.1"/>
    </source>
</evidence>
<comment type="caution">
    <text evidence="1">The sequence shown here is derived from an EMBL/GenBank/DDBJ whole genome shotgun (WGS) entry which is preliminary data.</text>
</comment>
<dbReference type="Proteomes" id="UP000034406">
    <property type="component" value="Unassembled WGS sequence"/>
</dbReference>
<evidence type="ECO:0000313" key="2">
    <source>
        <dbReference type="Proteomes" id="UP000034406"/>
    </source>
</evidence>
<dbReference type="EMBL" id="LBUT01000007">
    <property type="protein sequence ID" value="KKQ70408.1"/>
    <property type="molecule type" value="Genomic_DNA"/>
</dbReference>
<organism evidence="1 2">
    <name type="scientific">Candidatus Shapirobacteria bacterium GW2011_GWE2_38_30</name>
    <dbReference type="NCBI Taxonomy" id="1618490"/>
    <lineage>
        <taxon>Bacteria</taxon>
        <taxon>Candidatus Shapironibacteriota</taxon>
    </lineage>
</organism>